<keyword evidence="2" id="KW-1003">Cell membrane</keyword>
<organism evidence="10 11">
    <name type="scientific">Cnephaeus nilssonii</name>
    <name type="common">Northern bat</name>
    <name type="synonym">Eptesicus nilssonii</name>
    <dbReference type="NCBI Taxonomy" id="3371016"/>
    <lineage>
        <taxon>Eukaryota</taxon>
        <taxon>Metazoa</taxon>
        <taxon>Chordata</taxon>
        <taxon>Craniata</taxon>
        <taxon>Vertebrata</taxon>
        <taxon>Euteleostomi</taxon>
        <taxon>Mammalia</taxon>
        <taxon>Eutheria</taxon>
        <taxon>Laurasiatheria</taxon>
        <taxon>Chiroptera</taxon>
        <taxon>Yangochiroptera</taxon>
        <taxon>Vespertilionidae</taxon>
        <taxon>Cnephaeus</taxon>
    </lineage>
</organism>
<keyword evidence="8" id="KW-1279">T cell receptor</keyword>
<dbReference type="InterPro" id="IPR013106">
    <property type="entry name" value="Ig_V-set"/>
</dbReference>
<keyword evidence="3" id="KW-0732">Signal</keyword>
<evidence type="ECO:0000313" key="10">
    <source>
        <dbReference type="EMBL" id="KAK1338832.1"/>
    </source>
</evidence>
<evidence type="ECO:0000256" key="6">
    <source>
        <dbReference type="ARBA" id="ARBA00023180"/>
    </source>
</evidence>
<dbReference type="InterPro" id="IPR013783">
    <property type="entry name" value="Ig-like_fold"/>
</dbReference>
<protein>
    <recommendedName>
        <fullName evidence="9">Ig-like domain-containing protein</fullName>
    </recommendedName>
</protein>
<dbReference type="InterPro" id="IPR036179">
    <property type="entry name" value="Ig-like_dom_sf"/>
</dbReference>
<dbReference type="Pfam" id="PF07686">
    <property type="entry name" value="V-set"/>
    <property type="match status" value="2"/>
</dbReference>
<keyword evidence="4" id="KW-0472">Membrane</keyword>
<evidence type="ECO:0000256" key="1">
    <source>
        <dbReference type="ARBA" id="ARBA00004236"/>
    </source>
</evidence>
<evidence type="ECO:0000256" key="4">
    <source>
        <dbReference type="ARBA" id="ARBA00023136"/>
    </source>
</evidence>
<dbReference type="CDD" id="cd04983">
    <property type="entry name" value="IgV_TCR_alpha"/>
    <property type="match status" value="1"/>
</dbReference>
<dbReference type="SUPFAM" id="SSF48726">
    <property type="entry name" value="Immunoglobulin"/>
    <property type="match status" value="2"/>
</dbReference>
<dbReference type="InterPro" id="IPR051896">
    <property type="entry name" value="TCR_alpha_variable"/>
</dbReference>
<dbReference type="EMBL" id="JAULJE010000009">
    <property type="protein sequence ID" value="KAK1338832.1"/>
    <property type="molecule type" value="Genomic_DNA"/>
</dbReference>
<dbReference type="InterPro" id="IPR007110">
    <property type="entry name" value="Ig-like_dom"/>
</dbReference>
<comment type="caution">
    <text evidence="10">The sequence shown here is derived from an EMBL/GenBank/DDBJ whole genome shotgun (WGS) entry which is preliminary data.</text>
</comment>
<evidence type="ECO:0000256" key="5">
    <source>
        <dbReference type="ARBA" id="ARBA00023157"/>
    </source>
</evidence>
<dbReference type="SMART" id="SM00409">
    <property type="entry name" value="IG"/>
    <property type="match status" value="2"/>
</dbReference>
<dbReference type="Proteomes" id="UP001177744">
    <property type="component" value="Unassembled WGS sequence"/>
</dbReference>
<accession>A0AA40HXT9</accession>
<dbReference type="PROSITE" id="PS50835">
    <property type="entry name" value="IG_LIKE"/>
    <property type="match status" value="2"/>
</dbReference>
<dbReference type="AlphaFoldDB" id="A0AA40HXT9"/>
<evidence type="ECO:0000256" key="8">
    <source>
        <dbReference type="ARBA" id="ARBA00043266"/>
    </source>
</evidence>
<sequence>MKVEQSPSALSLQEGTSSTLRCNFSMLVTYVQWFRQNPRGGLTSLFYVASDKKHNRRLSATLNSKDLYSTLNITASRLEDSATYLCAVRAQCCPVTCSLYPNCSWACSPTLSTGRHKHSLFLTGWVECEKALWLSEERRGDLTTAVAPLAVIAGPQLTLSGKNDEDVHWSFVHVPVAAVGLHGEKVDQHSSTLSVQEGNTAVITCSYSDSGSDYFPWYKQELGKGPQFIIDIRSNKDKNPVERLTAFLNKTAKHLSLHIAATQPGDSAVYFCAASTHCFPGTCILYTNLSLQRGGGF</sequence>
<evidence type="ECO:0000313" key="11">
    <source>
        <dbReference type="Proteomes" id="UP001177744"/>
    </source>
</evidence>
<evidence type="ECO:0000259" key="9">
    <source>
        <dbReference type="PROSITE" id="PS50835"/>
    </source>
</evidence>
<comment type="subunit">
    <text evidence="7">Alpha-beta TR is a heterodimer composed of an alpha and beta chain; disulfide-linked. The alpha-beta TR is associated with the transmembrane signaling CD3 coreceptor proteins to form the TR-CD3 (TcR or TCR). The assembly of alpha-beta TR heterodimers with CD3 occurs in the endoplasmic reticulum where a single alpha-beta TR heterodimer associates with one CD3D-CD3E heterodimer, one CD3G-CD3E heterodimer and one CD247 homodimer forming a stable octameric structure. CD3D-CD3E and CD3G-CD3E heterodimers preferentially associate with TR alpha and TR beta chains, respectively. The association of the CD247 homodimer is the last step of TcR assembly in the endoplasmic reticulum and is required for transport to the cell surface.</text>
</comment>
<evidence type="ECO:0000256" key="2">
    <source>
        <dbReference type="ARBA" id="ARBA00022475"/>
    </source>
</evidence>
<evidence type="ECO:0000256" key="3">
    <source>
        <dbReference type="ARBA" id="ARBA00022729"/>
    </source>
</evidence>
<keyword evidence="8" id="KW-1064">Adaptive immunity</keyword>
<dbReference type="GO" id="GO:0042101">
    <property type="term" value="C:T cell receptor complex"/>
    <property type="evidence" value="ECO:0007669"/>
    <property type="project" value="UniProtKB-KW"/>
</dbReference>
<feature type="domain" description="Ig-like" evidence="9">
    <location>
        <begin position="1"/>
        <end position="96"/>
    </location>
</feature>
<keyword evidence="5" id="KW-1015">Disulfide bond</keyword>
<dbReference type="PANTHER" id="PTHR19339">
    <property type="entry name" value="T CELL RECEPTOR ALPHA VARIABLE 39"/>
    <property type="match status" value="1"/>
</dbReference>
<keyword evidence="11" id="KW-1185">Reference proteome</keyword>
<proteinExistence type="predicted"/>
<dbReference type="PANTHER" id="PTHR19339:SF5">
    <property type="entry name" value="IG-LIKE DOMAIN-CONTAINING PROTEIN"/>
    <property type="match status" value="1"/>
</dbReference>
<reference evidence="10" key="1">
    <citation type="submission" date="2023-06" db="EMBL/GenBank/DDBJ databases">
        <title>Reference genome for the Northern bat (Eptesicus nilssonii), a most northern bat species.</title>
        <authorList>
            <person name="Laine V.N."/>
            <person name="Pulliainen A.T."/>
            <person name="Lilley T.M."/>
        </authorList>
    </citation>
    <scope>NUCLEOTIDE SEQUENCE</scope>
    <source>
        <strain evidence="10">BLF_Eptnil</strain>
        <tissue evidence="10">Kidney</tissue>
    </source>
</reference>
<keyword evidence="8" id="KW-0391">Immunity</keyword>
<gene>
    <name evidence="10" type="ORF">QTO34_019491</name>
</gene>
<dbReference type="InterPro" id="IPR003599">
    <property type="entry name" value="Ig_sub"/>
</dbReference>
<keyword evidence="6" id="KW-0325">Glycoprotein</keyword>
<feature type="domain" description="Ig-like" evidence="9">
    <location>
        <begin position="175"/>
        <end position="275"/>
    </location>
</feature>
<name>A0AA40HXT9_CNENI</name>
<dbReference type="SMART" id="SM00406">
    <property type="entry name" value="IGv"/>
    <property type="match status" value="2"/>
</dbReference>
<dbReference type="Gene3D" id="2.60.40.10">
    <property type="entry name" value="Immunoglobulins"/>
    <property type="match status" value="2"/>
</dbReference>
<evidence type="ECO:0000256" key="7">
    <source>
        <dbReference type="ARBA" id="ARBA00038651"/>
    </source>
</evidence>
<comment type="subcellular location">
    <subcellularLocation>
        <location evidence="1">Cell membrane</location>
    </subcellularLocation>
</comment>